<sequence length="187" mass="20791">MIWLGLMMLIIGILTLAVRNTQNPFIGVRFSYTYLSKEAWRRANTMAGTLSVILGAIVLIQAYLGTSKGIVLSTLAVGMFLLAVSTYSVAKKAYEIETMKEEPRGEVEEITPGFPRVIYLQWLMFPLSVMLKLPSENILLVAMIPLMSTIIAKDPLLLRLPEKSGNIRIALYVVTLLQVALIVYGKL</sequence>
<proteinExistence type="predicted"/>
<dbReference type="AlphaFoldDB" id="A0A160VUG7"/>
<dbReference type="EMBL" id="LN999010">
    <property type="protein sequence ID" value="CUX78692.1"/>
    <property type="molecule type" value="Genomic_DNA"/>
</dbReference>
<dbReference type="Pfam" id="PF13630">
    <property type="entry name" value="SdpI"/>
    <property type="match status" value="1"/>
</dbReference>
<feature type="transmembrane region" description="Helical" evidence="1">
    <location>
        <begin position="70"/>
        <end position="90"/>
    </location>
</feature>
<feature type="transmembrane region" description="Helical" evidence="1">
    <location>
        <begin position="138"/>
        <end position="157"/>
    </location>
</feature>
<organism evidence="3 4">
    <name type="scientific">Thermococcus chitonophagus</name>
    <dbReference type="NCBI Taxonomy" id="54262"/>
    <lineage>
        <taxon>Archaea</taxon>
        <taxon>Methanobacteriati</taxon>
        <taxon>Methanobacteriota</taxon>
        <taxon>Thermococci</taxon>
        <taxon>Thermococcales</taxon>
        <taxon>Thermococcaceae</taxon>
        <taxon>Thermococcus</taxon>
    </lineage>
</organism>
<keyword evidence="1" id="KW-0472">Membrane</keyword>
<keyword evidence="5" id="KW-1185">Reference proteome</keyword>
<evidence type="ECO:0000313" key="2">
    <source>
        <dbReference type="EMBL" id="ASJ16317.1"/>
    </source>
</evidence>
<reference evidence="4" key="1">
    <citation type="submission" date="2016-01" db="EMBL/GenBank/DDBJ databases">
        <authorList>
            <person name="Vorgias C.E."/>
        </authorList>
    </citation>
    <scope>NUCLEOTIDE SEQUENCE [LARGE SCALE GENOMIC DNA]</scope>
</reference>
<evidence type="ECO:0000313" key="3">
    <source>
        <dbReference type="EMBL" id="CUX78692.1"/>
    </source>
</evidence>
<dbReference type="KEGG" id="tch:CHITON_1913"/>
<dbReference type="InterPro" id="IPR025962">
    <property type="entry name" value="SdpI/YhfL"/>
</dbReference>
<protein>
    <submittedName>
        <fullName evidence="3">Tryptophan-specific permease, putative</fullName>
    </submittedName>
</protein>
<feature type="transmembrane region" description="Helical" evidence="1">
    <location>
        <begin position="169"/>
        <end position="185"/>
    </location>
</feature>
<accession>A0A160VUG7</accession>
<evidence type="ECO:0000313" key="4">
    <source>
        <dbReference type="Proteomes" id="UP000093069"/>
    </source>
</evidence>
<evidence type="ECO:0000313" key="5">
    <source>
        <dbReference type="Proteomes" id="UP000250189"/>
    </source>
</evidence>
<dbReference type="OrthoDB" id="102247at2157"/>
<reference evidence="2 5" key="3">
    <citation type="submission" date="2016-04" db="EMBL/GenBank/DDBJ databases">
        <title>Complete genome sequence of Thermococcus chitonophagus type strain GC74.</title>
        <authorList>
            <person name="Oger P.M."/>
        </authorList>
    </citation>
    <scope>NUCLEOTIDE SEQUENCE [LARGE SCALE GENOMIC DNA]</scope>
    <source>
        <strain evidence="2 5">GC74</strain>
    </source>
</reference>
<reference evidence="3" key="2">
    <citation type="submission" date="2016-01" db="EMBL/GenBank/DDBJ databases">
        <authorList>
            <person name="Oliw E.H."/>
        </authorList>
    </citation>
    <scope>NUCLEOTIDE SEQUENCE</scope>
    <source>
        <strain evidence="3">1</strain>
    </source>
</reference>
<keyword evidence="1" id="KW-1133">Transmembrane helix</keyword>
<dbReference type="Proteomes" id="UP000250189">
    <property type="component" value="Chromosome"/>
</dbReference>
<dbReference type="Proteomes" id="UP000093069">
    <property type="component" value="Chromosome I"/>
</dbReference>
<dbReference type="EMBL" id="CP015193">
    <property type="protein sequence ID" value="ASJ16317.1"/>
    <property type="molecule type" value="Genomic_DNA"/>
</dbReference>
<feature type="transmembrane region" description="Helical" evidence="1">
    <location>
        <begin position="43"/>
        <end position="63"/>
    </location>
</feature>
<dbReference type="STRING" id="54262.CHITON_1913"/>
<evidence type="ECO:0000256" key="1">
    <source>
        <dbReference type="SAM" id="Phobius"/>
    </source>
</evidence>
<dbReference type="GeneID" id="33321737"/>
<dbReference type="RefSeq" id="WP_068578930.1">
    <property type="nucleotide sequence ID" value="NZ_CP015193.1"/>
</dbReference>
<keyword evidence="1" id="KW-0812">Transmembrane</keyword>
<name>A0A160VUG7_9EURY</name>
<gene>
    <name evidence="2" type="ORF">A3L04_04135</name>
    <name evidence="3" type="ORF">CHITON_1913</name>
</gene>